<keyword evidence="3" id="KW-1185">Reference proteome</keyword>
<evidence type="ECO:0000313" key="3">
    <source>
        <dbReference type="Proteomes" id="UP000648722"/>
    </source>
</evidence>
<sequence length="183" mass="20187">MNVMIRLVLVAAAMTAVLTLMVINQANARAGGTEIRLSMEPVDPRDLLLGHYVELVTPLQRLETAQLQGGSEHMFEQGDRIWVGLETGPDGSSRPASVHNSPPSGPHIEGRVRVAGHVSDEPGQWLTVHYNIERYFASPEAALELESYRDERRLRLIVSLSDSGSAVIRGLEIDGEDHIDRLF</sequence>
<comment type="caution">
    <text evidence="2">The sequence shown here is derived from an EMBL/GenBank/DDBJ whole genome shotgun (WGS) entry which is preliminary data.</text>
</comment>
<dbReference type="RefSeq" id="WP_188452421.1">
    <property type="nucleotide sequence ID" value="NZ_BMFS01000008.1"/>
</dbReference>
<evidence type="ECO:0000313" key="2">
    <source>
        <dbReference type="EMBL" id="GGH03529.1"/>
    </source>
</evidence>
<dbReference type="Pfam" id="PF14345">
    <property type="entry name" value="GDYXXLXY"/>
    <property type="match status" value="1"/>
</dbReference>
<reference evidence="3" key="1">
    <citation type="journal article" date="2019" name="Int. J. Syst. Evol. Microbiol.">
        <title>The Global Catalogue of Microorganisms (GCM) 10K type strain sequencing project: providing services to taxonomists for standard genome sequencing and annotation.</title>
        <authorList>
            <consortium name="The Broad Institute Genomics Platform"/>
            <consortium name="The Broad Institute Genome Sequencing Center for Infectious Disease"/>
            <person name="Wu L."/>
            <person name="Ma J."/>
        </authorList>
    </citation>
    <scope>NUCLEOTIDE SEQUENCE [LARGE SCALE GENOMIC DNA]</scope>
    <source>
        <strain evidence="3">CGMCC 1.12766</strain>
    </source>
</reference>
<evidence type="ECO:0000256" key="1">
    <source>
        <dbReference type="SAM" id="MobiDB-lite"/>
    </source>
</evidence>
<protein>
    <recommendedName>
        <fullName evidence="4">Membrane-anchored protein</fullName>
    </recommendedName>
</protein>
<gene>
    <name evidence="2" type="ORF">GCM10007420_19860</name>
</gene>
<evidence type="ECO:0008006" key="4">
    <source>
        <dbReference type="Google" id="ProtNLM"/>
    </source>
</evidence>
<accession>A0ABQ1XU87</accession>
<dbReference type="Proteomes" id="UP000648722">
    <property type="component" value="Unassembled WGS sequence"/>
</dbReference>
<proteinExistence type="predicted"/>
<feature type="region of interest" description="Disordered" evidence="1">
    <location>
        <begin position="87"/>
        <end position="107"/>
    </location>
</feature>
<organism evidence="2 3">
    <name type="scientific">Glycocaulis albus</name>
    <dbReference type="NCBI Taxonomy" id="1382801"/>
    <lineage>
        <taxon>Bacteria</taxon>
        <taxon>Pseudomonadati</taxon>
        <taxon>Pseudomonadota</taxon>
        <taxon>Alphaproteobacteria</taxon>
        <taxon>Maricaulales</taxon>
        <taxon>Maricaulaceae</taxon>
        <taxon>Glycocaulis</taxon>
    </lineage>
</organism>
<name>A0ABQ1XU87_9PROT</name>
<dbReference type="InterPro" id="IPR025833">
    <property type="entry name" value="GDYXXLXY"/>
</dbReference>
<dbReference type="EMBL" id="BMFS01000008">
    <property type="protein sequence ID" value="GGH03529.1"/>
    <property type="molecule type" value="Genomic_DNA"/>
</dbReference>